<evidence type="ECO:0000313" key="4">
    <source>
        <dbReference type="Proteomes" id="UP001515480"/>
    </source>
</evidence>
<comment type="caution">
    <text evidence="3">The sequence shown here is derived from an EMBL/GenBank/DDBJ whole genome shotgun (WGS) entry which is preliminary data.</text>
</comment>
<evidence type="ECO:0008006" key="5">
    <source>
        <dbReference type="Google" id="ProtNLM"/>
    </source>
</evidence>
<keyword evidence="1" id="KW-0175">Coiled coil</keyword>
<protein>
    <recommendedName>
        <fullName evidence="5">RING-type E3 ubiquitin transferase</fullName>
    </recommendedName>
</protein>
<feature type="compositionally biased region" description="Polar residues" evidence="2">
    <location>
        <begin position="1513"/>
        <end position="1526"/>
    </location>
</feature>
<dbReference type="EMBL" id="JBGBPQ010000001">
    <property type="protein sequence ID" value="KAL1529932.1"/>
    <property type="molecule type" value="Genomic_DNA"/>
</dbReference>
<feature type="region of interest" description="Disordered" evidence="2">
    <location>
        <begin position="1371"/>
        <end position="1404"/>
    </location>
</feature>
<feature type="coiled-coil region" evidence="1">
    <location>
        <begin position="717"/>
        <end position="751"/>
    </location>
</feature>
<evidence type="ECO:0000256" key="1">
    <source>
        <dbReference type="SAM" id="Coils"/>
    </source>
</evidence>
<accession>A0AB34K9D0</accession>
<feature type="compositionally biased region" description="Low complexity" evidence="2">
    <location>
        <begin position="1499"/>
        <end position="1512"/>
    </location>
</feature>
<name>A0AB34K9D0_PRYPA</name>
<evidence type="ECO:0000256" key="2">
    <source>
        <dbReference type="SAM" id="MobiDB-lite"/>
    </source>
</evidence>
<feature type="coiled-coil region" evidence="1">
    <location>
        <begin position="325"/>
        <end position="352"/>
    </location>
</feature>
<feature type="compositionally biased region" description="Basic and acidic residues" evidence="2">
    <location>
        <begin position="1380"/>
        <end position="1389"/>
    </location>
</feature>
<proteinExistence type="predicted"/>
<feature type="coiled-coil region" evidence="1">
    <location>
        <begin position="610"/>
        <end position="679"/>
    </location>
</feature>
<feature type="region of interest" description="Disordered" evidence="2">
    <location>
        <begin position="1"/>
        <end position="131"/>
    </location>
</feature>
<reference evidence="3 4" key="1">
    <citation type="journal article" date="2024" name="Science">
        <title>Giant polyketide synthase enzymes in the biosynthesis of giant marine polyether toxins.</title>
        <authorList>
            <person name="Fallon T.R."/>
            <person name="Shende V.V."/>
            <person name="Wierzbicki I.H."/>
            <person name="Pendleton A.L."/>
            <person name="Watervoot N.F."/>
            <person name="Auber R.P."/>
            <person name="Gonzalez D.J."/>
            <person name="Wisecaver J.H."/>
            <person name="Moore B.S."/>
        </authorList>
    </citation>
    <scope>NUCLEOTIDE SEQUENCE [LARGE SCALE GENOMIC DNA]</scope>
    <source>
        <strain evidence="3 4">12B1</strain>
    </source>
</reference>
<sequence>MSDEPRRDPPLTSHLPSHGHDAPHVASEAKRKQRLSSFHEASRLGQQALEYPPHGTEEGLTRWGYDRRRRPPSEVVLKPFQGRATIATPHALRQTSSPRAPREHPLVHPLVSPRRQAAKGSGAPRRADPGLPLLAVKSGLSESGRLWPEPPPPDPDIGGVEVVAQRSVIDSWVAAFDRDQESWASRALFVELRLRQALASSSLLGVPNIFRCAIVCDCWERVAPMTGAYAPVLGLLWCEILRCIFSDFSVDMAGGGANQYAAATPYFVEVKRLRRHDAEMQEKMHQWQMERDSAKRLVEERNKVINQTLAAWHEKMTSVTSSSKASKLEDDMNEMVSSLHEANRQVEELSKQKIGDPMQMCIEFFEQLPLPRQEETLRSLLCSEAATSVLPRKATSGSMAPAAELLAPMLGELSVPEFEELVERLLVSDGSGERRLKVLKAMLLKLASGAKTPSEAEECGELAAVTINMVKDAAIARLVHGLDKRASSALLLAEREESGYAGDAGAPPRQLGRQRTVRREVDEQLRELSLKCSRLEEQQSLALEQLQYAEVREEHLLEQVDGLRGQLREFETFRELWQAQARATERSVKAMQSERQAAHAALLGDRNLKIAENEAIMQNLLGRIADLEDEAQLTASQLMHAEDRAEAERGRAAKAVASLDAVKAERNAETKRRMEAERQVLLAQMEANRKVASATAYHSATASWKVEMERMQKASAIQSAAERATEMRRVILELEERVRRKESELNERQRLFDVRLANEQALNAERVEIQRKRDEGYSNYKVLVERRKAAAALMAEKDKIKEQEAMLIDMEDRLRSNEDELRELNNLISVLKSDLAAATSRSKSLNERLEAMSENVHLANEKLSESLTQNEALILELSRNNDEREALEQQVKVLRDGERNMHEMLEKERKEAQAAAKAKISAVASVRMEMEKQMSDRVALERARSTKQFELEKEAILANHEKENAVQDRTLAERTSEMAATLRANLQAELERVRRDYALAKASAAQVAELRVLQDPRAKSVRDVGVQAGPSRVGDKKTSIIADIDFKREDVEESEDASRQEEDEDSTEELPASVATPLATIRFGKKGVRPMNALMCRKLIATFYLVKLESPDDVRQRQELRDFVPDQMLVLYGVKKLAARHLLEFLYGTRAHRYRAGPGKKKEPEPQIHFFWRACQLGVPREMWIVKEDFNFYVELVGAVATCVGNDHTLQTKTTSFWAIFGTLVELEVPCFILSAALRRLVAKKVPSLYQRLVDAFAPVAKQETAQVKEKSKPRKPSTGYRVQTLLPQDQGGHVLLDSFLLFCVEVHAAHRTEEAAKLNEIYCSWDPCGDSSYDSFSEMIRYSKPDVSDAMVINLYKMALDDETDAINMDNAVDDSQPNDEHAEREVNSEEESMPTMSRRETTTPKLLGQSFRRVSTIQAVLQAQGWDVDADEDNQYALSTNKEEQVVSDSLDNAHPSDDAPIPRRVFSFKRGVSFSDALVSPEEHTPPPALPRNSVAPSLPSGRRSGSSAEHATSWRSSGQDLLSSGRHDDLAGIDEASPM</sequence>
<feature type="coiled-coil region" evidence="1">
    <location>
        <begin position="793"/>
        <end position="915"/>
    </location>
</feature>
<organism evidence="3 4">
    <name type="scientific">Prymnesium parvum</name>
    <name type="common">Toxic golden alga</name>
    <dbReference type="NCBI Taxonomy" id="97485"/>
    <lineage>
        <taxon>Eukaryota</taxon>
        <taxon>Haptista</taxon>
        <taxon>Haptophyta</taxon>
        <taxon>Prymnesiophyceae</taxon>
        <taxon>Prymnesiales</taxon>
        <taxon>Prymnesiaceae</taxon>
        <taxon>Prymnesium</taxon>
    </lineage>
</organism>
<feature type="region of interest" description="Disordered" evidence="2">
    <location>
        <begin position="1050"/>
        <end position="1072"/>
    </location>
</feature>
<feature type="compositionally biased region" description="Basic and acidic residues" evidence="2">
    <location>
        <begin position="18"/>
        <end position="30"/>
    </location>
</feature>
<feature type="coiled-coil region" evidence="1">
    <location>
        <begin position="518"/>
        <end position="545"/>
    </location>
</feature>
<feature type="compositionally biased region" description="Basic and acidic residues" evidence="2">
    <location>
        <begin position="55"/>
        <end position="66"/>
    </location>
</feature>
<feature type="region of interest" description="Disordered" evidence="2">
    <location>
        <begin position="1481"/>
        <end position="1543"/>
    </location>
</feature>
<dbReference type="Proteomes" id="UP001515480">
    <property type="component" value="Unassembled WGS sequence"/>
</dbReference>
<feature type="compositionally biased region" description="Basic and acidic residues" evidence="2">
    <location>
        <begin position="1050"/>
        <end position="1060"/>
    </location>
</feature>
<feature type="region of interest" description="Disordered" evidence="2">
    <location>
        <begin position="1444"/>
        <end position="1465"/>
    </location>
</feature>
<gene>
    <name evidence="3" type="ORF">AB1Y20_000860</name>
</gene>
<keyword evidence="4" id="KW-1185">Reference proteome</keyword>
<evidence type="ECO:0000313" key="3">
    <source>
        <dbReference type="EMBL" id="KAL1529932.1"/>
    </source>
</evidence>